<dbReference type="Proteomes" id="UP000177082">
    <property type="component" value="Unassembled WGS sequence"/>
</dbReference>
<dbReference type="SUPFAM" id="SSF52540">
    <property type="entry name" value="P-loop containing nucleoside triphosphate hydrolases"/>
    <property type="match status" value="1"/>
</dbReference>
<evidence type="ECO:0000256" key="4">
    <source>
        <dbReference type="ARBA" id="ARBA00022777"/>
    </source>
</evidence>
<keyword evidence="1" id="KW-0808">Transferase</keyword>
<organism evidence="5 6">
    <name type="scientific">Candidatus Woesebacteria bacterium RIFCSPLOWO2_01_FULL_39_21</name>
    <dbReference type="NCBI Taxonomy" id="1802519"/>
    <lineage>
        <taxon>Bacteria</taxon>
        <taxon>Candidatus Woeseibacteriota</taxon>
    </lineage>
</organism>
<evidence type="ECO:0008006" key="7">
    <source>
        <dbReference type="Google" id="ProtNLM"/>
    </source>
</evidence>
<dbReference type="STRING" id="1802519.A2961_01920"/>
<reference evidence="5 6" key="1">
    <citation type="journal article" date="2016" name="Nat. Commun.">
        <title>Thousands of microbial genomes shed light on interconnected biogeochemical processes in an aquifer system.</title>
        <authorList>
            <person name="Anantharaman K."/>
            <person name="Brown C.T."/>
            <person name="Hug L.A."/>
            <person name="Sharon I."/>
            <person name="Castelle C.J."/>
            <person name="Probst A.J."/>
            <person name="Thomas B.C."/>
            <person name="Singh A."/>
            <person name="Wilkins M.J."/>
            <person name="Karaoz U."/>
            <person name="Brodie E.L."/>
            <person name="Williams K.H."/>
            <person name="Hubbard S.S."/>
            <person name="Banfield J.F."/>
        </authorList>
    </citation>
    <scope>NUCLEOTIDE SEQUENCE [LARGE SCALE GENOMIC DNA]</scope>
</reference>
<dbReference type="InterPro" id="IPR000850">
    <property type="entry name" value="Adenylat/UMP-CMP_kin"/>
</dbReference>
<keyword evidence="2" id="KW-0545">Nucleotide biosynthesis</keyword>
<comment type="caution">
    <text evidence="5">The sequence shown here is derived from an EMBL/GenBank/DDBJ whole genome shotgun (WGS) entry which is preliminary data.</text>
</comment>
<dbReference type="GO" id="GO:0009165">
    <property type="term" value="P:nucleotide biosynthetic process"/>
    <property type="evidence" value="ECO:0007669"/>
    <property type="project" value="UniProtKB-KW"/>
</dbReference>
<evidence type="ECO:0000256" key="3">
    <source>
        <dbReference type="ARBA" id="ARBA00022741"/>
    </source>
</evidence>
<proteinExistence type="predicted"/>
<evidence type="ECO:0000313" key="6">
    <source>
        <dbReference type="Proteomes" id="UP000177082"/>
    </source>
</evidence>
<protein>
    <recommendedName>
        <fullName evidence="7">Adenylate kinase</fullName>
    </recommendedName>
</protein>
<name>A0A1F8BGF1_9BACT</name>
<evidence type="ECO:0000256" key="2">
    <source>
        <dbReference type="ARBA" id="ARBA00022727"/>
    </source>
</evidence>
<dbReference type="Gene3D" id="3.40.50.300">
    <property type="entry name" value="P-loop containing nucleotide triphosphate hydrolases"/>
    <property type="match status" value="1"/>
</dbReference>
<dbReference type="GO" id="GO:0005524">
    <property type="term" value="F:ATP binding"/>
    <property type="evidence" value="ECO:0007669"/>
    <property type="project" value="InterPro"/>
</dbReference>
<dbReference type="GO" id="GO:0019205">
    <property type="term" value="F:nucleobase-containing compound kinase activity"/>
    <property type="evidence" value="ECO:0007669"/>
    <property type="project" value="InterPro"/>
</dbReference>
<dbReference type="AlphaFoldDB" id="A0A1F8BGF1"/>
<evidence type="ECO:0000313" key="5">
    <source>
        <dbReference type="EMBL" id="OGM62445.1"/>
    </source>
</evidence>
<gene>
    <name evidence="5" type="ORF">A2961_01920</name>
</gene>
<sequence>MRGNEFPIIGTRVKGLNKKFDLSDPRSRSLYFRSKVGTQIDLIKKYLDNNTFIGYFVGKKNSGKGTYSGLLTEIFGKDKIELFSVGDMIRRVYENWKDFSKSERFEKLKSLYRGYISFDEAVDALLGRSTKKLLPTEFILAMVKLHISELPRKSILIDGLPRGMDQVSYSLYFRDVINYRDDPDFFILIDIPTAVISERIKHRVICPICHTSRNKKLLITSKIEQDKKSKGYYLVCDNPTCENVRMVPKEGDELGIEPIKARLQKDEETIKLILSLHGVPRILLRNSIPVSQAKVNFDGYELTPEYGFQMDHISGKVKVIEKPWTFKDDNDVLSHSLLAPPVVVSFIKQLPEVLGL</sequence>
<dbReference type="Pfam" id="PF00406">
    <property type="entry name" value="ADK"/>
    <property type="match status" value="1"/>
</dbReference>
<dbReference type="EMBL" id="MGHF01000026">
    <property type="protein sequence ID" value="OGM62445.1"/>
    <property type="molecule type" value="Genomic_DNA"/>
</dbReference>
<dbReference type="InterPro" id="IPR027417">
    <property type="entry name" value="P-loop_NTPase"/>
</dbReference>
<accession>A0A1F8BGF1</accession>
<keyword evidence="3" id="KW-0547">Nucleotide-binding</keyword>
<keyword evidence="4" id="KW-0418">Kinase</keyword>
<dbReference type="PANTHER" id="PTHR23359">
    <property type="entry name" value="NUCLEOTIDE KINASE"/>
    <property type="match status" value="1"/>
</dbReference>
<evidence type="ECO:0000256" key="1">
    <source>
        <dbReference type="ARBA" id="ARBA00022679"/>
    </source>
</evidence>